<gene>
    <name evidence="1" type="ORF">Agabi119p4_7821</name>
</gene>
<proteinExistence type="predicted"/>
<dbReference type="Proteomes" id="UP000629468">
    <property type="component" value="Unassembled WGS sequence"/>
</dbReference>
<reference evidence="1 2" key="1">
    <citation type="journal article" name="Sci. Rep.">
        <title>Telomere-to-telomere assembled and centromere annotated genomes of the two main subspecies of the button mushroom Agaricus bisporus reveal especially polymorphic chromosome ends.</title>
        <authorList>
            <person name="Sonnenberg A.S.M."/>
            <person name="Sedaghat-Telgerd N."/>
            <person name="Lavrijssen B."/>
            <person name="Ohm R.A."/>
            <person name="Hendrickx P.M."/>
            <person name="Scholtmeijer K."/>
            <person name="Baars J.J.P."/>
            <person name="van Peer A."/>
        </authorList>
    </citation>
    <scope>NUCLEOTIDE SEQUENCE [LARGE SCALE GENOMIC DNA]</scope>
    <source>
        <strain evidence="1 2">H119_p4</strain>
    </source>
</reference>
<sequence>MPIHSSCQLAYLRPTNGGMTKAMRVAIEASDCRFFRSDGLQNPLHISYSLQFSLFHGKTSTQGSRRINIVNSVTRLILYAETNKRNAAALEGVLKAQAEHRSGREWGKEIEVKCDDIRKLNSLNDLKLEFVYYNSPLHIEILNQQ</sequence>
<comment type="caution">
    <text evidence="1">The sequence shown here is derived from an EMBL/GenBank/DDBJ whole genome shotgun (WGS) entry which is preliminary data.</text>
</comment>
<name>A0A8H7C8H0_AGABI</name>
<evidence type="ECO:0000313" key="2">
    <source>
        <dbReference type="Proteomes" id="UP000629468"/>
    </source>
</evidence>
<accession>A0A8H7C8H0</accession>
<dbReference type="AlphaFoldDB" id="A0A8H7C8H0"/>
<protein>
    <submittedName>
        <fullName evidence="1">Uncharacterized protein</fullName>
    </submittedName>
</protein>
<evidence type="ECO:0000313" key="1">
    <source>
        <dbReference type="EMBL" id="KAF7768578.1"/>
    </source>
</evidence>
<organism evidence="1 2">
    <name type="scientific">Agaricus bisporus var. burnettii</name>
    <dbReference type="NCBI Taxonomy" id="192524"/>
    <lineage>
        <taxon>Eukaryota</taxon>
        <taxon>Fungi</taxon>
        <taxon>Dikarya</taxon>
        <taxon>Basidiomycota</taxon>
        <taxon>Agaricomycotina</taxon>
        <taxon>Agaricomycetes</taxon>
        <taxon>Agaricomycetidae</taxon>
        <taxon>Agaricales</taxon>
        <taxon>Agaricineae</taxon>
        <taxon>Agaricaceae</taxon>
        <taxon>Agaricus</taxon>
    </lineage>
</organism>
<dbReference type="EMBL" id="JABXXO010000010">
    <property type="protein sequence ID" value="KAF7768578.1"/>
    <property type="molecule type" value="Genomic_DNA"/>
</dbReference>